<keyword evidence="2" id="KW-1185">Reference proteome</keyword>
<dbReference type="Proteomes" id="UP001189429">
    <property type="component" value="Unassembled WGS sequence"/>
</dbReference>
<evidence type="ECO:0000313" key="1">
    <source>
        <dbReference type="EMBL" id="CAK0798367.1"/>
    </source>
</evidence>
<reference evidence="1" key="1">
    <citation type="submission" date="2023-10" db="EMBL/GenBank/DDBJ databases">
        <authorList>
            <person name="Chen Y."/>
            <person name="Shah S."/>
            <person name="Dougan E. K."/>
            <person name="Thang M."/>
            <person name="Chan C."/>
        </authorList>
    </citation>
    <scope>NUCLEOTIDE SEQUENCE [LARGE SCALE GENOMIC DNA]</scope>
</reference>
<comment type="caution">
    <text evidence="1">The sequence shown here is derived from an EMBL/GenBank/DDBJ whole genome shotgun (WGS) entry which is preliminary data.</text>
</comment>
<protein>
    <submittedName>
        <fullName evidence="1">Uncharacterized protein</fullName>
    </submittedName>
</protein>
<feature type="non-terminal residue" evidence="1">
    <location>
        <position position="259"/>
    </location>
</feature>
<sequence length="259" mass="28433">TVAKMVQWWRTCLSQLPARCLPLFYADVNDGLGCRKIDGDWTYYATSAIGRILARGRRRQGAGEAVGGLFAQQHLLAANAPGRYGATFSGSGPEGPSRLIDFVVLPQGWASHIVKCHTLHRVGAQLQDQPDTPKWDMTALRAAAKRGHQRMGFASGVAQWMGDHTAELAAARDQGAPDHAFELLERCTAEVGAEYFTKSTGVPDEHAHWAKLRRDLLQKRIDMRAPRATVDDAGLEQEWLAVWFIPAGDGGMLVHPIDL</sequence>
<evidence type="ECO:0000313" key="2">
    <source>
        <dbReference type="Proteomes" id="UP001189429"/>
    </source>
</evidence>
<gene>
    <name evidence="1" type="ORF">PCOR1329_LOCUS7139</name>
</gene>
<name>A0ABN9Q202_9DINO</name>
<dbReference type="EMBL" id="CAUYUJ010001927">
    <property type="protein sequence ID" value="CAK0798367.1"/>
    <property type="molecule type" value="Genomic_DNA"/>
</dbReference>
<organism evidence="1 2">
    <name type="scientific">Prorocentrum cordatum</name>
    <dbReference type="NCBI Taxonomy" id="2364126"/>
    <lineage>
        <taxon>Eukaryota</taxon>
        <taxon>Sar</taxon>
        <taxon>Alveolata</taxon>
        <taxon>Dinophyceae</taxon>
        <taxon>Prorocentrales</taxon>
        <taxon>Prorocentraceae</taxon>
        <taxon>Prorocentrum</taxon>
    </lineage>
</organism>
<proteinExistence type="predicted"/>
<feature type="non-terminal residue" evidence="1">
    <location>
        <position position="1"/>
    </location>
</feature>
<accession>A0ABN9Q202</accession>